<keyword evidence="1" id="KW-1133">Transmembrane helix</keyword>
<protein>
    <submittedName>
        <fullName evidence="2">Uncharacterized protein</fullName>
    </submittedName>
</protein>
<reference evidence="2" key="1">
    <citation type="submission" date="2021-08" db="EMBL/GenBank/DDBJ databases">
        <title>WGS assembly of Ceratopteris richardii.</title>
        <authorList>
            <person name="Marchant D.B."/>
            <person name="Chen G."/>
            <person name="Jenkins J."/>
            <person name="Shu S."/>
            <person name="Leebens-Mack J."/>
            <person name="Grimwood J."/>
            <person name="Schmutz J."/>
            <person name="Soltis P."/>
            <person name="Soltis D."/>
            <person name="Chen Z.-H."/>
        </authorList>
    </citation>
    <scope>NUCLEOTIDE SEQUENCE</scope>
    <source>
        <strain evidence="2">Whitten #5841</strain>
        <tissue evidence="2">Leaf</tissue>
    </source>
</reference>
<evidence type="ECO:0000256" key="1">
    <source>
        <dbReference type="SAM" id="Phobius"/>
    </source>
</evidence>
<organism evidence="2 3">
    <name type="scientific">Ceratopteris richardii</name>
    <name type="common">Triangle waterfern</name>
    <dbReference type="NCBI Taxonomy" id="49495"/>
    <lineage>
        <taxon>Eukaryota</taxon>
        <taxon>Viridiplantae</taxon>
        <taxon>Streptophyta</taxon>
        <taxon>Embryophyta</taxon>
        <taxon>Tracheophyta</taxon>
        <taxon>Polypodiopsida</taxon>
        <taxon>Polypodiidae</taxon>
        <taxon>Polypodiales</taxon>
        <taxon>Pteridineae</taxon>
        <taxon>Pteridaceae</taxon>
        <taxon>Parkerioideae</taxon>
        <taxon>Ceratopteris</taxon>
    </lineage>
</organism>
<evidence type="ECO:0000313" key="3">
    <source>
        <dbReference type="Proteomes" id="UP000825935"/>
    </source>
</evidence>
<dbReference type="AlphaFoldDB" id="A0A8T2TJ95"/>
<evidence type="ECO:0000313" key="2">
    <source>
        <dbReference type="EMBL" id="KAH7421444.1"/>
    </source>
</evidence>
<accession>A0A8T2TJ95</accession>
<dbReference type="Proteomes" id="UP000825935">
    <property type="component" value="Chromosome 13"/>
</dbReference>
<comment type="caution">
    <text evidence="2">The sequence shown here is derived from an EMBL/GenBank/DDBJ whole genome shotgun (WGS) entry which is preliminary data.</text>
</comment>
<feature type="transmembrane region" description="Helical" evidence="1">
    <location>
        <begin position="21"/>
        <end position="40"/>
    </location>
</feature>
<dbReference type="EMBL" id="CM035418">
    <property type="protein sequence ID" value="KAH7421444.1"/>
    <property type="molecule type" value="Genomic_DNA"/>
</dbReference>
<proteinExistence type="predicted"/>
<keyword evidence="3" id="KW-1185">Reference proteome</keyword>
<name>A0A8T2TJ95_CERRI</name>
<gene>
    <name evidence="2" type="ORF">KP509_13G057400</name>
</gene>
<keyword evidence="1" id="KW-0472">Membrane</keyword>
<keyword evidence="1" id="KW-0812">Transmembrane</keyword>
<sequence>MRVRNVTARCMVRIHKLVVPGRAIAANTFFIMLFISYFHIEDAQTQPSHVDSSAKAYSRIVIGPLILVRRKSLHHFPMSFALHNPLFPLQIHSSPPLCEHMGQIVKDKIHPKGHHLM</sequence>